<dbReference type="Proteomes" id="UP000024635">
    <property type="component" value="Unassembled WGS sequence"/>
</dbReference>
<evidence type="ECO:0000313" key="3">
    <source>
        <dbReference type="Proteomes" id="UP000024635"/>
    </source>
</evidence>
<organism evidence="2 3">
    <name type="scientific">Ancylostoma ceylanicum</name>
    <dbReference type="NCBI Taxonomy" id="53326"/>
    <lineage>
        <taxon>Eukaryota</taxon>
        <taxon>Metazoa</taxon>
        <taxon>Ecdysozoa</taxon>
        <taxon>Nematoda</taxon>
        <taxon>Chromadorea</taxon>
        <taxon>Rhabditida</taxon>
        <taxon>Rhabditina</taxon>
        <taxon>Rhabditomorpha</taxon>
        <taxon>Strongyloidea</taxon>
        <taxon>Ancylostomatidae</taxon>
        <taxon>Ancylostomatinae</taxon>
        <taxon>Ancylostoma</taxon>
    </lineage>
</organism>
<evidence type="ECO:0000313" key="2">
    <source>
        <dbReference type="EMBL" id="EYB83890.1"/>
    </source>
</evidence>
<keyword evidence="3" id="KW-1185">Reference proteome</keyword>
<comment type="caution">
    <text evidence="2">The sequence shown here is derived from an EMBL/GenBank/DDBJ whole genome shotgun (WGS) entry which is preliminary data.</text>
</comment>
<dbReference type="EMBL" id="JARK01001663">
    <property type="protein sequence ID" value="EYB83890.1"/>
    <property type="molecule type" value="Genomic_DNA"/>
</dbReference>
<keyword evidence="1" id="KW-0812">Transmembrane</keyword>
<feature type="transmembrane region" description="Helical" evidence="1">
    <location>
        <begin position="57"/>
        <end position="78"/>
    </location>
</feature>
<proteinExistence type="predicted"/>
<keyword evidence="1" id="KW-1133">Transmembrane helix</keyword>
<feature type="transmembrane region" description="Helical" evidence="1">
    <location>
        <begin position="12"/>
        <end position="31"/>
    </location>
</feature>
<feature type="transmembrane region" description="Helical" evidence="1">
    <location>
        <begin position="90"/>
        <end position="113"/>
    </location>
</feature>
<keyword evidence="1" id="KW-0472">Membrane</keyword>
<reference evidence="3" key="1">
    <citation type="journal article" date="2015" name="Nat. Genet.">
        <title>The genome and transcriptome of the zoonotic hookworm Ancylostoma ceylanicum identify infection-specific gene families.</title>
        <authorList>
            <person name="Schwarz E.M."/>
            <person name="Hu Y."/>
            <person name="Antoshechkin I."/>
            <person name="Miller M.M."/>
            <person name="Sternberg P.W."/>
            <person name="Aroian R.V."/>
        </authorList>
    </citation>
    <scope>NUCLEOTIDE SEQUENCE</scope>
    <source>
        <strain evidence="3">HY135</strain>
    </source>
</reference>
<sequence length="202" mass="22187">MGCVAIHSHFLFGLLTIYVVIVIFLFTTGLYDLSPKPQSAYNYGVVTNEIDLEGFKVLTSIIVHTLCALCLVVSMMANNITRCAKVLPPIVIIIILFFNMIFNLAGCLCLWIHHAPNFPDGYANSIRGTAVCVAPIIHSVSLQGVECRASIHETLTMHSVIGYPIDHVRLRDAGRKSWSANLVSLGFAFMNPSPGWARIPKS</sequence>
<dbReference type="AlphaFoldDB" id="A0A016RZR8"/>
<dbReference type="OrthoDB" id="5874779at2759"/>
<evidence type="ECO:0000256" key="1">
    <source>
        <dbReference type="SAM" id="Phobius"/>
    </source>
</evidence>
<name>A0A016RZR8_9BILA</name>
<gene>
    <name evidence="2" type="primary">Acey_s0327.g2602</name>
    <name evidence="2" type="ORF">Y032_0327g2602</name>
</gene>
<protein>
    <submittedName>
        <fullName evidence="2">Uncharacterized protein</fullName>
    </submittedName>
</protein>
<accession>A0A016RZR8</accession>